<evidence type="ECO:0000256" key="1">
    <source>
        <dbReference type="SAM" id="Coils"/>
    </source>
</evidence>
<organism evidence="3 4">
    <name type="scientific">Rubroshorea leprosula</name>
    <dbReference type="NCBI Taxonomy" id="152421"/>
    <lineage>
        <taxon>Eukaryota</taxon>
        <taxon>Viridiplantae</taxon>
        <taxon>Streptophyta</taxon>
        <taxon>Embryophyta</taxon>
        <taxon>Tracheophyta</taxon>
        <taxon>Spermatophyta</taxon>
        <taxon>Magnoliopsida</taxon>
        <taxon>eudicotyledons</taxon>
        <taxon>Gunneridae</taxon>
        <taxon>Pentapetalae</taxon>
        <taxon>rosids</taxon>
        <taxon>malvids</taxon>
        <taxon>Malvales</taxon>
        <taxon>Dipterocarpaceae</taxon>
        <taxon>Rubroshorea</taxon>
    </lineage>
</organism>
<gene>
    <name evidence="3" type="ORF">SLEP1_g29966</name>
</gene>
<dbReference type="Proteomes" id="UP001054252">
    <property type="component" value="Unassembled WGS sequence"/>
</dbReference>
<keyword evidence="1" id="KW-0175">Coiled coil</keyword>
<evidence type="ECO:0000256" key="2">
    <source>
        <dbReference type="SAM" id="MobiDB-lite"/>
    </source>
</evidence>
<keyword evidence="4" id="KW-1185">Reference proteome</keyword>
<dbReference type="AlphaFoldDB" id="A0AAV5K6P1"/>
<sequence>MTLSMSKNFLKILTTLPLTPCNESYETEEISSKDTLSVGGSEEVRALKYDDGGMKSGLSGLRELRTRCYDVKVDIVSQVKGSNVIEAAELYGPSSLSEVEMDKFLGSARGLAIPKNRGRSQRLLRMLQVTEGLEIKKGSSSPKKVREPEVRGDKVVKFVPRPLLVELDPELRETGVITHGKGKALVPTPSFQSSIFENKTMLAAKRFINSYVPEVDRRRARKEALTHGGSSVVKHAFEKKNGEMQKQLDEGVPTVMSLQDERDSLKMILLFEERKRTMYEEKIEAQEKEIKKMKESKAELKKNVKLLVHNGMEEHIAKKKVKSQYPEVDLTKITFGEQEESVEEDGEMEEGEVEVGGIEVKESQPPLPMEVHQVPSEED</sequence>
<evidence type="ECO:0000313" key="4">
    <source>
        <dbReference type="Proteomes" id="UP001054252"/>
    </source>
</evidence>
<feature type="region of interest" description="Disordered" evidence="2">
    <location>
        <begin position="337"/>
        <end position="379"/>
    </location>
</feature>
<dbReference type="EMBL" id="BPVZ01000053">
    <property type="protein sequence ID" value="GKV19742.1"/>
    <property type="molecule type" value="Genomic_DNA"/>
</dbReference>
<name>A0AAV5K6P1_9ROSI</name>
<reference evidence="3 4" key="1">
    <citation type="journal article" date="2021" name="Commun. Biol.">
        <title>The genome of Shorea leprosula (Dipterocarpaceae) highlights the ecological relevance of drought in aseasonal tropical rainforests.</title>
        <authorList>
            <person name="Ng K.K.S."/>
            <person name="Kobayashi M.J."/>
            <person name="Fawcett J.A."/>
            <person name="Hatakeyama M."/>
            <person name="Paape T."/>
            <person name="Ng C.H."/>
            <person name="Ang C.C."/>
            <person name="Tnah L.H."/>
            <person name="Lee C.T."/>
            <person name="Nishiyama T."/>
            <person name="Sese J."/>
            <person name="O'Brien M.J."/>
            <person name="Copetti D."/>
            <person name="Mohd Noor M.I."/>
            <person name="Ong R.C."/>
            <person name="Putra M."/>
            <person name="Sireger I.Z."/>
            <person name="Indrioko S."/>
            <person name="Kosugi Y."/>
            <person name="Izuno A."/>
            <person name="Isagi Y."/>
            <person name="Lee S.L."/>
            <person name="Shimizu K.K."/>
        </authorList>
    </citation>
    <scope>NUCLEOTIDE SEQUENCE [LARGE SCALE GENOMIC DNA]</scope>
    <source>
        <strain evidence="3">214</strain>
    </source>
</reference>
<comment type="caution">
    <text evidence="3">The sequence shown here is derived from an EMBL/GenBank/DDBJ whole genome shotgun (WGS) entry which is preliminary data.</text>
</comment>
<proteinExistence type="predicted"/>
<feature type="coiled-coil region" evidence="1">
    <location>
        <begin position="269"/>
        <end position="310"/>
    </location>
</feature>
<evidence type="ECO:0000313" key="3">
    <source>
        <dbReference type="EMBL" id="GKV19742.1"/>
    </source>
</evidence>
<accession>A0AAV5K6P1</accession>
<feature type="compositionally biased region" description="Acidic residues" evidence="2">
    <location>
        <begin position="337"/>
        <end position="353"/>
    </location>
</feature>
<protein>
    <submittedName>
        <fullName evidence="3">Uncharacterized protein</fullName>
    </submittedName>
</protein>